<gene>
    <name evidence="2" type="ORF">HMPREF1181_02993</name>
</gene>
<proteinExistence type="predicted"/>
<evidence type="ECO:0000313" key="2">
    <source>
        <dbReference type="EMBL" id="EPH17303.1"/>
    </source>
</evidence>
<organism evidence="2 3">
    <name type="scientific">Bacteroides stercoris CC31F</name>
    <dbReference type="NCBI Taxonomy" id="1073351"/>
    <lineage>
        <taxon>Bacteria</taxon>
        <taxon>Pseudomonadati</taxon>
        <taxon>Bacteroidota</taxon>
        <taxon>Bacteroidia</taxon>
        <taxon>Bacteroidales</taxon>
        <taxon>Bacteroidaceae</taxon>
        <taxon>Bacteroides</taxon>
    </lineage>
</organism>
<name>S3YI02_BACSE</name>
<dbReference type="EMBL" id="ATFP01000051">
    <property type="protein sequence ID" value="EPH17303.1"/>
    <property type="molecule type" value="Genomic_DNA"/>
</dbReference>
<dbReference type="HOGENOM" id="CLU_3164863_0_0_10"/>
<protein>
    <submittedName>
        <fullName evidence="2">Uncharacterized protein</fullName>
    </submittedName>
</protein>
<dbReference type="Proteomes" id="UP000014614">
    <property type="component" value="Unassembled WGS sequence"/>
</dbReference>
<reference evidence="2 3" key="1">
    <citation type="submission" date="2013-05" db="EMBL/GenBank/DDBJ databases">
        <title>The Genome Sequence of Bacteroides stercoris CC31F.</title>
        <authorList>
            <consortium name="The Broad Institute Genomics Platform"/>
            <person name="Earl A."/>
            <person name="Ward D."/>
            <person name="Feldgarden M."/>
            <person name="Gevers D."/>
            <person name="Oliphant K."/>
            <person name="Allen-Vercoe E."/>
            <person name="Walker B."/>
            <person name="Young S."/>
            <person name="Zeng Q."/>
            <person name="Gargeya S."/>
            <person name="Fitzgerald M."/>
            <person name="Haas B."/>
            <person name="Abouelleil A."/>
            <person name="Allen A.W."/>
            <person name="Alvarado L."/>
            <person name="Arachchi H.M."/>
            <person name="Berlin A.M."/>
            <person name="Chapman S.B."/>
            <person name="Gainer-Dewar J."/>
            <person name="Goldberg J."/>
            <person name="Griggs A."/>
            <person name="Gujja S."/>
            <person name="Hansen M."/>
            <person name="Howarth C."/>
            <person name="Imamovic A."/>
            <person name="Ireland A."/>
            <person name="Larimer J."/>
            <person name="McCowan C."/>
            <person name="Murphy C."/>
            <person name="Pearson M."/>
            <person name="Poon T.W."/>
            <person name="Priest M."/>
            <person name="Roberts A."/>
            <person name="Saif S."/>
            <person name="Shea T."/>
            <person name="Sisk P."/>
            <person name="Sykes S."/>
            <person name="Wortman J."/>
            <person name="Nusbaum C."/>
            <person name="Birren B."/>
        </authorList>
    </citation>
    <scope>NUCLEOTIDE SEQUENCE [LARGE SCALE GENOMIC DNA]</scope>
    <source>
        <strain evidence="2 3">CC31F</strain>
    </source>
</reference>
<evidence type="ECO:0000256" key="1">
    <source>
        <dbReference type="SAM" id="Phobius"/>
    </source>
</evidence>
<sequence length="47" mass="5341">MEGYILIVLQILIIGLIIWRRKLDSKEPLGCLAAEVHPAVSNTVYQY</sequence>
<dbReference type="RefSeq" id="WP_016662620.1">
    <property type="nucleotide sequence ID" value="NZ_KE340315.1"/>
</dbReference>
<dbReference type="AlphaFoldDB" id="S3YI02"/>
<comment type="caution">
    <text evidence="2">The sequence shown here is derived from an EMBL/GenBank/DDBJ whole genome shotgun (WGS) entry which is preliminary data.</text>
</comment>
<evidence type="ECO:0000313" key="3">
    <source>
        <dbReference type="Proteomes" id="UP000014614"/>
    </source>
</evidence>
<keyword evidence="1" id="KW-0472">Membrane</keyword>
<dbReference type="PATRIC" id="fig|1073351.3.peg.3027"/>
<keyword evidence="1" id="KW-1133">Transmembrane helix</keyword>
<accession>S3YI02</accession>
<keyword evidence="1" id="KW-0812">Transmembrane</keyword>
<feature type="transmembrane region" description="Helical" evidence="1">
    <location>
        <begin position="6"/>
        <end position="23"/>
    </location>
</feature>